<evidence type="ECO:0000313" key="2">
    <source>
        <dbReference type="EMBL" id="CAL6073716.1"/>
    </source>
</evidence>
<accession>A0AA86PTR0</accession>
<comment type="caution">
    <text evidence="1">The sequence shown here is derived from an EMBL/GenBank/DDBJ whole genome shotgun (WGS) entry which is preliminary data.</text>
</comment>
<sequence>MSVFSTQMNELIQLYKIFQIIQVKILVAYKFQIEQELSYSNHFLNNDYELATRRIQVIDQPRTFILLFFYFTKQLKCKLQDVTSYSWNQIQNIRSISLRTYKNTYDFQK</sequence>
<dbReference type="AlphaFoldDB" id="A0AA86PTR0"/>
<reference evidence="2 3" key="2">
    <citation type="submission" date="2024-07" db="EMBL/GenBank/DDBJ databases">
        <authorList>
            <person name="Akdeniz Z."/>
        </authorList>
    </citation>
    <scope>NUCLEOTIDE SEQUENCE [LARGE SCALE GENOMIC DNA]</scope>
</reference>
<evidence type="ECO:0000313" key="3">
    <source>
        <dbReference type="Proteomes" id="UP001642409"/>
    </source>
</evidence>
<name>A0AA86PTR0_9EUKA</name>
<protein>
    <submittedName>
        <fullName evidence="2">Hypothetical_protein</fullName>
    </submittedName>
</protein>
<reference evidence="1" key="1">
    <citation type="submission" date="2023-06" db="EMBL/GenBank/DDBJ databases">
        <authorList>
            <person name="Kurt Z."/>
        </authorList>
    </citation>
    <scope>NUCLEOTIDE SEQUENCE</scope>
</reference>
<dbReference type="Proteomes" id="UP001642409">
    <property type="component" value="Unassembled WGS sequence"/>
</dbReference>
<dbReference type="EMBL" id="CATOUU010000733">
    <property type="protein sequence ID" value="CAI9944798.1"/>
    <property type="molecule type" value="Genomic_DNA"/>
</dbReference>
<evidence type="ECO:0000313" key="1">
    <source>
        <dbReference type="EMBL" id="CAI9944798.1"/>
    </source>
</evidence>
<gene>
    <name evidence="1" type="ORF">HINF_LOCUS32443</name>
    <name evidence="2" type="ORF">HINF_LOCUS56237</name>
</gene>
<proteinExistence type="predicted"/>
<keyword evidence="3" id="KW-1185">Reference proteome</keyword>
<dbReference type="EMBL" id="CAXDID020000302">
    <property type="protein sequence ID" value="CAL6073716.1"/>
    <property type="molecule type" value="Genomic_DNA"/>
</dbReference>
<organism evidence="1">
    <name type="scientific">Hexamita inflata</name>
    <dbReference type="NCBI Taxonomy" id="28002"/>
    <lineage>
        <taxon>Eukaryota</taxon>
        <taxon>Metamonada</taxon>
        <taxon>Diplomonadida</taxon>
        <taxon>Hexamitidae</taxon>
        <taxon>Hexamitinae</taxon>
        <taxon>Hexamita</taxon>
    </lineage>
</organism>